<evidence type="ECO:0000259" key="3">
    <source>
        <dbReference type="SMART" id="SM00849"/>
    </source>
</evidence>
<feature type="chain" id="PRO_5047366144" evidence="2">
    <location>
        <begin position="26"/>
        <end position="367"/>
    </location>
</feature>
<comment type="caution">
    <text evidence="4">The sequence shown here is derived from an EMBL/GenBank/DDBJ whole genome shotgun (WGS) entry which is preliminary data.</text>
</comment>
<dbReference type="RefSeq" id="WP_186995281.1">
    <property type="nucleotide sequence ID" value="NZ_JACOQG010000022.1"/>
</dbReference>
<feature type="compositionally biased region" description="Polar residues" evidence="1">
    <location>
        <begin position="300"/>
        <end position="315"/>
    </location>
</feature>
<keyword evidence="2" id="KW-0732">Signal</keyword>
<dbReference type="InterPro" id="IPR001279">
    <property type="entry name" value="Metallo-B-lactamas"/>
</dbReference>
<evidence type="ECO:0000256" key="1">
    <source>
        <dbReference type="SAM" id="MobiDB-lite"/>
    </source>
</evidence>
<feature type="domain" description="Metallo-beta-lactamase" evidence="3">
    <location>
        <begin position="46"/>
        <end position="238"/>
    </location>
</feature>
<evidence type="ECO:0000313" key="4">
    <source>
        <dbReference type="EMBL" id="MBC5780435.1"/>
    </source>
</evidence>
<sequence>MKKQNKLLSLLLSLFLLLFTLAPQSALTVYADANGDMAVHFIDIGQGNAILVQSGGQNLLYDGGDPSHADLLISYLQQQNVETIDYMIASHYDEDHIGGLVPCIDDFSVSNIFGPDYVHTSNLFNNFMNTATANAIIVQYPSVGATFDFGTGSFTVLAPDGISQNSNDNSLVIKLENGSNSFIFTGDAEETSEQDMISTGMNLDCDVLSVGHHGSASSTTWDFLAATSPSYAVISCGIDNQYHHPSADTMGRLSDMGIPVFRTDKQGTIIAVSDGTGINWNQDPCNDYSAGGSSAVSSGQNETTVSDPAPAQTENTETDIGTMVWIPATGEKYHSIPNCGRMNPDNARQISKSDAEARGYQACKKCW</sequence>
<dbReference type="PANTHER" id="PTHR30619:SF7">
    <property type="entry name" value="BETA-LACTAMASE DOMAIN PROTEIN"/>
    <property type="match status" value="1"/>
</dbReference>
<keyword evidence="5" id="KW-1185">Reference proteome</keyword>
<feature type="region of interest" description="Disordered" evidence="1">
    <location>
        <begin position="289"/>
        <end position="315"/>
    </location>
</feature>
<dbReference type="InterPro" id="IPR052159">
    <property type="entry name" value="Competence_DNA_uptake"/>
</dbReference>
<reference evidence="4 5" key="1">
    <citation type="submission" date="2020-08" db="EMBL/GenBank/DDBJ databases">
        <title>Genome public.</title>
        <authorList>
            <person name="Liu C."/>
            <person name="Sun Q."/>
        </authorList>
    </citation>
    <scope>NUCLEOTIDE SEQUENCE [LARGE SCALE GENOMIC DNA]</scope>
    <source>
        <strain evidence="4 5">M29</strain>
    </source>
</reference>
<accession>A0ABR7IK86</accession>
<evidence type="ECO:0000313" key="5">
    <source>
        <dbReference type="Proteomes" id="UP000649826"/>
    </source>
</evidence>
<dbReference type="Gene3D" id="3.60.15.10">
    <property type="entry name" value="Ribonuclease Z/Hydroxyacylglutathione hydrolase-like"/>
    <property type="match status" value="1"/>
</dbReference>
<evidence type="ECO:0000256" key="2">
    <source>
        <dbReference type="SAM" id="SignalP"/>
    </source>
</evidence>
<dbReference type="InterPro" id="IPR036866">
    <property type="entry name" value="RibonucZ/Hydroxyglut_hydro"/>
</dbReference>
<name>A0ABR7IK86_9FIRM</name>
<dbReference type="EMBL" id="JACOQG010000022">
    <property type="protein sequence ID" value="MBC5780435.1"/>
    <property type="molecule type" value="Genomic_DNA"/>
</dbReference>
<feature type="compositionally biased region" description="Low complexity" evidence="1">
    <location>
        <begin position="289"/>
        <end position="299"/>
    </location>
</feature>
<dbReference type="Proteomes" id="UP000649826">
    <property type="component" value="Unassembled WGS sequence"/>
</dbReference>
<dbReference type="Pfam" id="PF00753">
    <property type="entry name" value="Lactamase_B"/>
    <property type="match status" value="1"/>
</dbReference>
<feature type="signal peptide" evidence="2">
    <location>
        <begin position="1"/>
        <end position="25"/>
    </location>
</feature>
<dbReference type="SMART" id="SM00849">
    <property type="entry name" value="Lactamase_B"/>
    <property type="match status" value="1"/>
</dbReference>
<organism evidence="4 5">
    <name type="scientific">Blautia difficilis</name>
    <dbReference type="NCBI Taxonomy" id="2763027"/>
    <lineage>
        <taxon>Bacteria</taxon>
        <taxon>Bacillati</taxon>
        <taxon>Bacillota</taxon>
        <taxon>Clostridia</taxon>
        <taxon>Lachnospirales</taxon>
        <taxon>Lachnospiraceae</taxon>
        <taxon>Blautia</taxon>
    </lineage>
</organism>
<dbReference type="PANTHER" id="PTHR30619">
    <property type="entry name" value="DNA INTERNALIZATION/COMPETENCE PROTEIN COMEC/REC2"/>
    <property type="match status" value="1"/>
</dbReference>
<dbReference type="InterPro" id="IPR035681">
    <property type="entry name" value="ComA-like_MBL"/>
</dbReference>
<dbReference type="SUPFAM" id="SSF56281">
    <property type="entry name" value="Metallo-hydrolase/oxidoreductase"/>
    <property type="match status" value="1"/>
</dbReference>
<dbReference type="CDD" id="cd07731">
    <property type="entry name" value="ComA-like_MBL-fold"/>
    <property type="match status" value="1"/>
</dbReference>
<protein>
    <submittedName>
        <fullName evidence="4">MBL fold metallo-hydrolase</fullName>
    </submittedName>
</protein>
<proteinExistence type="predicted"/>
<gene>
    <name evidence="4" type="ORF">H8Z82_12410</name>
</gene>